<dbReference type="Pfam" id="PF12833">
    <property type="entry name" value="HTH_18"/>
    <property type="match status" value="1"/>
</dbReference>
<dbReference type="SMART" id="SM00342">
    <property type="entry name" value="HTH_ARAC"/>
    <property type="match status" value="1"/>
</dbReference>
<evidence type="ECO:0000256" key="2">
    <source>
        <dbReference type="ARBA" id="ARBA00023125"/>
    </source>
</evidence>
<keyword evidence="1" id="KW-0805">Transcription regulation</keyword>
<dbReference type="Gene3D" id="1.10.10.60">
    <property type="entry name" value="Homeodomain-like"/>
    <property type="match status" value="2"/>
</dbReference>
<comment type="caution">
    <text evidence="5">The sequence shown here is derived from an EMBL/GenBank/DDBJ whole genome shotgun (WGS) entry which is preliminary data.</text>
</comment>
<keyword evidence="2" id="KW-0238">DNA-binding</keyword>
<keyword evidence="3" id="KW-0804">Transcription</keyword>
<dbReference type="OrthoDB" id="9809338at2"/>
<dbReference type="InterPro" id="IPR037923">
    <property type="entry name" value="HTH-like"/>
</dbReference>
<dbReference type="Proteomes" id="UP000252405">
    <property type="component" value="Unassembled WGS sequence"/>
</dbReference>
<dbReference type="PANTHER" id="PTHR46796">
    <property type="entry name" value="HTH-TYPE TRANSCRIPTIONAL ACTIVATOR RHAS-RELATED"/>
    <property type="match status" value="1"/>
</dbReference>
<evidence type="ECO:0000259" key="4">
    <source>
        <dbReference type="PROSITE" id="PS01124"/>
    </source>
</evidence>
<protein>
    <submittedName>
        <fullName evidence="5">AraC family transcriptional regulator</fullName>
    </submittedName>
</protein>
<dbReference type="Pfam" id="PF02311">
    <property type="entry name" value="AraC_binding"/>
    <property type="match status" value="1"/>
</dbReference>
<dbReference type="InterPro" id="IPR009057">
    <property type="entry name" value="Homeodomain-like_sf"/>
</dbReference>
<dbReference type="SUPFAM" id="SSF51215">
    <property type="entry name" value="Regulatory protein AraC"/>
    <property type="match status" value="1"/>
</dbReference>
<dbReference type="AlphaFoldDB" id="A0A368TYE4"/>
<dbReference type="InterPro" id="IPR003313">
    <property type="entry name" value="AraC-bd"/>
</dbReference>
<dbReference type="EMBL" id="QPII01000005">
    <property type="protein sequence ID" value="RCV89738.1"/>
    <property type="molecule type" value="Genomic_DNA"/>
</dbReference>
<feature type="domain" description="HTH araC/xylS-type" evidence="4">
    <location>
        <begin position="185"/>
        <end position="282"/>
    </location>
</feature>
<organism evidence="5 6">
    <name type="scientific">Billgrantia montanilacus</name>
    <dbReference type="NCBI Taxonomy" id="2282305"/>
    <lineage>
        <taxon>Bacteria</taxon>
        <taxon>Pseudomonadati</taxon>
        <taxon>Pseudomonadota</taxon>
        <taxon>Gammaproteobacteria</taxon>
        <taxon>Oceanospirillales</taxon>
        <taxon>Halomonadaceae</taxon>
        <taxon>Billgrantia</taxon>
    </lineage>
</organism>
<reference evidence="5 6" key="1">
    <citation type="submission" date="2018-07" db="EMBL/GenBank/DDBJ databases">
        <title>Halomonas montanilacus sp. nov., isolated from Lake Pengyan on Tibetan Plateau.</title>
        <authorList>
            <person name="Lu H."/>
            <person name="Xing P."/>
            <person name="Wu Q."/>
        </authorList>
    </citation>
    <scope>NUCLEOTIDE SEQUENCE [LARGE SCALE GENOMIC DNA]</scope>
    <source>
        <strain evidence="5 6">PYC7W</strain>
    </source>
</reference>
<evidence type="ECO:0000313" key="6">
    <source>
        <dbReference type="Proteomes" id="UP000252405"/>
    </source>
</evidence>
<name>A0A368TYE4_9GAMM</name>
<accession>A0A368TYE4</accession>
<gene>
    <name evidence="5" type="ORF">DU505_09045</name>
</gene>
<dbReference type="GO" id="GO:0003700">
    <property type="term" value="F:DNA-binding transcription factor activity"/>
    <property type="evidence" value="ECO:0007669"/>
    <property type="project" value="InterPro"/>
</dbReference>
<dbReference type="GO" id="GO:0043565">
    <property type="term" value="F:sequence-specific DNA binding"/>
    <property type="evidence" value="ECO:0007669"/>
    <property type="project" value="InterPro"/>
</dbReference>
<dbReference type="PANTHER" id="PTHR46796:SF2">
    <property type="entry name" value="TRANSCRIPTIONAL REGULATORY PROTEIN"/>
    <property type="match status" value="1"/>
</dbReference>
<evidence type="ECO:0000256" key="3">
    <source>
        <dbReference type="ARBA" id="ARBA00023163"/>
    </source>
</evidence>
<dbReference type="PROSITE" id="PS01124">
    <property type="entry name" value="HTH_ARAC_FAMILY_2"/>
    <property type="match status" value="1"/>
</dbReference>
<dbReference type="SUPFAM" id="SSF46689">
    <property type="entry name" value="Homeodomain-like"/>
    <property type="match status" value="2"/>
</dbReference>
<dbReference type="InterPro" id="IPR018060">
    <property type="entry name" value="HTH_AraC"/>
</dbReference>
<keyword evidence="6" id="KW-1185">Reference proteome</keyword>
<evidence type="ECO:0000313" key="5">
    <source>
        <dbReference type="EMBL" id="RCV89738.1"/>
    </source>
</evidence>
<evidence type="ECO:0000256" key="1">
    <source>
        <dbReference type="ARBA" id="ARBA00023015"/>
    </source>
</evidence>
<sequence>MKIARGTDKGNKRELPAHRAVAHRVSLPGLEALSLVSNRTFPRHAHDQFGIGLIVSGGHRSWSGLGTVDARAGNLITVNPGELHDGSPMNGVSRAWRMLYFDPALVACSLEGALDGEGSRTIEFARPAIDDPRCAALFQQLFTKATLTDSEPMAVEELLLRFLASAFRRHGAYQARCDDPLPRMARVRQWLDEAPEQAASLAELAAEVGVSRYQLLRGFVRETGMTPHAYRVQRRVRVARQLIIEGQTLSQAAAGAGFADQSHMTRAFTRQLGISPGRYRAALG</sequence>
<dbReference type="InterPro" id="IPR050204">
    <property type="entry name" value="AraC_XylS_family_regulators"/>
</dbReference>
<proteinExistence type="predicted"/>